<keyword evidence="8" id="KW-1185">Reference proteome</keyword>
<dbReference type="SMART" id="SM00724">
    <property type="entry name" value="TLC"/>
    <property type="match status" value="1"/>
</dbReference>
<evidence type="ECO:0000313" key="8">
    <source>
        <dbReference type="Proteomes" id="UP000887575"/>
    </source>
</evidence>
<sequence>MENMDDVLRVHRAEFEYPPWEKFLEKKYLLPVVCYFLVWRLLARFVSTYLWKDYQGFRQYRLRNLSICFLHSLFTGSAALIFSFVNIKIMLEDPLHWWDDSCAHIFFLSIGYFVHDALDMLSHEWSKWMLELLFHHFMTIFVFSVQLSTQKFQPYAFWALLMEVSSVFLHSRSLLQLSGASERNPRLFRGFLWMNLFAFIAFRFCVQTWQIWWVVTNHKRIASFYFGVGFFGGFIFLTINCFLFYRVLCSDGFLGEKRRNALSNRDKQTFVKALDNSDKSL</sequence>
<feature type="transmembrane region" description="Helical" evidence="6">
    <location>
        <begin position="224"/>
        <end position="248"/>
    </location>
</feature>
<accession>A0AAF3EA28</accession>
<dbReference type="WBParaSite" id="MBELARI_LOCUS10777">
    <property type="protein sequence ID" value="MBELARI_LOCUS10777"/>
    <property type="gene ID" value="MBELARI_LOCUS10777"/>
</dbReference>
<feature type="domain" description="TLC" evidence="7">
    <location>
        <begin position="57"/>
        <end position="248"/>
    </location>
</feature>
<proteinExistence type="predicted"/>
<dbReference type="GO" id="GO:0005886">
    <property type="term" value="C:plasma membrane"/>
    <property type="evidence" value="ECO:0007669"/>
    <property type="project" value="TreeGrafter"/>
</dbReference>
<evidence type="ECO:0000256" key="2">
    <source>
        <dbReference type="ARBA" id="ARBA00022692"/>
    </source>
</evidence>
<dbReference type="GO" id="GO:0007009">
    <property type="term" value="P:plasma membrane organization"/>
    <property type="evidence" value="ECO:0007669"/>
    <property type="project" value="TreeGrafter"/>
</dbReference>
<keyword evidence="3 6" id="KW-1133">Transmembrane helix</keyword>
<reference evidence="9" key="1">
    <citation type="submission" date="2024-02" db="UniProtKB">
        <authorList>
            <consortium name="WormBaseParasite"/>
        </authorList>
    </citation>
    <scope>IDENTIFICATION</scope>
</reference>
<evidence type="ECO:0000256" key="6">
    <source>
        <dbReference type="SAM" id="Phobius"/>
    </source>
</evidence>
<dbReference type="PANTHER" id="PTHR13439">
    <property type="entry name" value="CT120 PROTEIN"/>
    <property type="match status" value="1"/>
</dbReference>
<evidence type="ECO:0000256" key="1">
    <source>
        <dbReference type="ARBA" id="ARBA00004141"/>
    </source>
</evidence>
<dbReference type="Pfam" id="PF03798">
    <property type="entry name" value="TRAM_LAG1_CLN8"/>
    <property type="match status" value="1"/>
</dbReference>
<dbReference type="Proteomes" id="UP000887575">
    <property type="component" value="Unassembled WGS sequence"/>
</dbReference>
<dbReference type="GO" id="GO:0097035">
    <property type="term" value="P:regulation of membrane lipid distribution"/>
    <property type="evidence" value="ECO:0007669"/>
    <property type="project" value="TreeGrafter"/>
</dbReference>
<feature type="transmembrane region" description="Helical" evidence="6">
    <location>
        <begin position="187"/>
        <end position="212"/>
    </location>
</feature>
<dbReference type="InterPro" id="IPR006634">
    <property type="entry name" value="TLC-dom"/>
</dbReference>
<dbReference type="PANTHER" id="PTHR13439:SF4">
    <property type="entry name" value="TLC DOMAIN-CONTAINING PROTEIN"/>
    <property type="match status" value="1"/>
</dbReference>
<dbReference type="AlphaFoldDB" id="A0AAF3EA28"/>
<evidence type="ECO:0000259" key="7">
    <source>
        <dbReference type="PROSITE" id="PS50922"/>
    </source>
</evidence>
<evidence type="ECO:0000256" key="3">
    <source>
        <dbReference type="ARBA" id="ARBA00022989"/>
    </source>
</evidence>
<dbReference type="InterPro" id="IPR050846">
    <property type="entry name" value="TLCD"/>
</dbReference>
<name>A0AAF3EA28_9BILA</name>
<evidence type="ECO:0000256" key="5">
    <source>
        <dbReference type="PROSITE-ProRule" id="PRU00205"/>
    </source>
</evidence>
<keyword evidence="2 5" id="KW-0812">Transmembrane</keyword>
<feature type="transmembrane region" description="Helical" evidence="6">
    <location>
        <begin position="28"/>
        <end position="46"/>
    </location>
</feature>
<keyword evidence="4 5" id="KW-0472">Membrane</keyword>
<feature type="transmembrane region" description="Helical" evidence="6">
    <location>
        <begin position="67"/>
        <end position="91"/>
    </location>
</feature>
<comment type="subcellular location">
    <subcellularLocation>
        <location evidence="1">Membrane</location>
        <topology evidence="1">Multi-pass membrane protein</topology>
    </subcellularLocation>
</comment>
<evidence type="ECO:0000256" key="4">
    <source>
        <dbReference type="ARBA" id="ARBA00023136"/>
    </source>
</evidence>
<dbReference type="PROSITE" id="PS50922">
    <property type="entry name" value="TLC"/>
    <property type="match status" value="1"/>
</dbReference>
<organism evidence="8 9">
    <name type="scientific">Mesorhabditis belari</name>
    <dbReference type="NCBI Taxonomy" id="2138241"/>
    <lineage>
        <taxon>Eukaryota</taxon>
        <taxon>Metazoa</taxon>
        <taxon>Ecdysozoa</taxon>
        <taxon>Nematoda</taxon>
        <taxon>Chromadorea</taxon>
        <taxon>Rhabditida</taxon>
        <taxon>Rhabditina</taxon>
        <taxon>Rhabditomorpha</taxon>
        <taxon>Rhabditoidea</taxon>
        <taxon>Rhabditidae</taxon>
        <taxon>Mesorhabditinae</taxon>
        <taxon>Mesorhabditis</taxon>
    </lineage>
</organism>
<dbReference type="GO" id="GO:0055091">
    <property type="term" value="P:phospholipid homeostasis"/>
    <property type="evidence" value="ECO:0007669"/>
    <property type="project" value="TreeGrafter"/>
</dbReference>
<dbReference type="GO" id="GO:0071709">
    <property type="term" value="P:membrane assembly"/>
    <property type="evidence" value="ECO:0007669"/>
    <property type="project" value="TreeGrafter"/>
</dbReference>
<protein>
    <recommendedName>
        <fullName evidence="7">TLC domain-containing protein</fullName>
    </recommendedName>
</protein>
<feature type="transmembrane region" description="Helical" evidence="6">
    <location>
        <begin position="128"/>
        <end position="149"/>
    </location>
</feature>
<evidence type="ECO:0000313" key="9">
    <source>
        <dbReference type="WBParaSite" id="MBELARI_LOCUS10777"/>
    </source>
</evidence>